<keyword evidence="8" id="KW-0969">Cilium</keyword>
<dbReference type="PANTHER" id="PTHR30433:SF2">
    <property type="entry name" value="MOTILITY PROTEIN A"/>
    <property type="match status" value="1"/>
</dbReference>
<evidence type="ECO:0000256" key="1">
    <source>
        <dbReference type="ARBA" id="ARBA00004651"/>
    </source>
</evidence>
<comment type="subcellular location">
    <subcellularLocation>
        <location evidence="1">Cell membrane</location>
        <topology evidence="1">Multi-pass membrane protein</topology>
    </subcellularLocation>
</comment>
<dbReference type="InterPro" id="IPR002898">
    <property type="entry name" value="MotA_ExbB_proton_chnl"/>
</dbReference>
<protein>
    <submittedName>
        <fullName evidence="8">Flagellar motor rotation protein mota</fullName>
    </submittedName>
</protein>
<evidence type="ECO:0000256" key="2">
    <source>
        <dbReference type="ARBA" id="ARBA00022475"/>
    </source>
</evidence>
<feature type="transmembrane region" description="Helical" evidence="6">
    <location>
        <begin position="175"/>
        <end position="198"/>
    </location>
</feature>
<dbReference type="GO" id="GO:0071978">
    <property type="term" value="P:bacterial-type flagellum-dependent swarming motility"/>
    <property type="evidence" value="ECO:0007669"/>
    <property type="project" value="InterPro"/>
</dbReference>
<evidence type="ECO:0000256" key="3">
    <source>
        <dbReference type="ARBA" id="ARBA00022692"/>
    </source>
</evidence>
<gene>
    <name evidence="8" type="ORF">ASZ90_000778</name>
</gene>
<dbReference type="GO" id="GO:0006935">
    <property type="term" value="P:chemotaxis"/>
    <property type="evidence" value="ECO:0007669"/>
    <property type="project" value="InterPro"/>
</dbReference>
<feature type="transmembrane region" description="Helical" evidence="6">
    <location>
        <begin position="34"/>
        <end position="52"/>
    </location>
</feature>
<reference evidence="8" key="1">
    <citation type="journal article" date="2015" name="Proc. Natl. Acad. Sci. U.S.A.">
        <title>Networks of energetic and metabolic interactions define dynamics in microbial communities.</title>
        <authorList>
            <person name="Embree M."/>
            <person name="Liu J.K."/>
            <person name="Al-Bassam M.M."/>
            <person name="Zengler K."/>
        </authorList>
    </citation>
    <scope>NUCLEOTIDE SEQUENCE</scope>
</reference>
<keyword evidence="4 6" id="KW-1133">Transmembrane helix</keyword>
<feature type="domain" description="MotA/TolQ/ExbB proton channel" evidence="7">
    <location>
        <begin position="99"/>
        <end position="216"/>
    </location>
</feature>
<dbReference type="EMBL" id="LNQE01000101">
    <property type="protein sequence ID" value="KUG29326.1"/>
    <property type="molecule type" value="Genomic_DNA"/>
</dbReference>
<evidence type="ECO:0000256" key="4">
    <source>
        <dbReference type="ARBA" id="ARBA00022989"/>
    </source>
</evidence>
<dbReference type="GO" id="GO:0005886">
    <property type="term" value="C:plasma membrane"/>
    <property type="evidence" value="ECO:0007669"/>
    <property type="project" value="UniProtKB-SubCell"/>
</dbReference>
<keyword evidence="2" id="KW-1003">Cell membrane</keyword>
<keyword evidence="8" id="KW-0966">Cell projection</keyword>
<dbReference type="Pfam" id="PF01618">
    <property type="entry name" value="MotA_ExbB"/>
    <property type="match status" value="1"/>
</dbReference>
<dbReference type="InterPro" id="IPR047055">
    <property type="entry name" value="MotA-like"/>
</dbReference>
<sequence>MDIATLLGLSTGLTLVLGAIFMGGSLLQFFDVPSLMIVLGGTLASICVTYPFEEVFQAFSAGMKIFASRKVKDGEVVSMMVRIAEISRREGLLALENIQTENAILKKACQLIADNADASLIRETLRIEIGSMKRRHAVGESVFKSLAGFAPSFGMIGTLIGLIQMLARLDDPKSIGPAMAVAIITTFYGALMSSLFFLPIAGKLRSRTLNETLQLEIIFEGAKCILENNNPRLVYEKLSSFIAPRERRYERRG</sequence>
<evidence type="ECO:0000256" key="6">
    <source>
        <dbReference type="SAM" id="Phobius"/>
    </source>
</evidence>
<keyword evidence="3 6" id="KW-0812">Transmembrane</keyword>
<accession>A0A0W8G8H5</accession>
<dbReference type="AlphaFoldDB" id="A0A0W8G8H5"/>
<dbReference type="PANTHER" id="PTHR30433">
    <property type="entry name" value="CHEMOTAXIS PROTEIN MOTA"/>
    <property type="match status" value="1"/>
</dbReference>
<keyword evidence="8" id="KW-0282">Flagellum</keyword>
<feature type="transmembrane region" description="Helical" evidence="6">
    <location>
        <begin position="142"/>
        <end position="163"/>
    </location>
</feature>
<evidence type="ECO:0000259" key="7">
    <source>
        <dbReference type="Pfam" id="PF01618"/>
    </source>
</evidence>
<evidence type="ECO:0000256" key="5">
    <source>
        <dbReference type="ARBA" id="ARBA00023136"/>
    </source>
</evidence>
<organism evidence="8">
    <name type="scientific">hydrocarbon metagenome</name>
    <dbReference type="NCBI Taxonomy" id="938273"/>
    <lineage>
        <taxon>unclassified sequences</taxon>
        <taxon>metagenomes</taxon>
        <taxon>ecological metagenomes</taxon>
    </lineage>
</organism>
<proteinExistence type="predicted"/>
<comment type="caution">
    <text evidence="8">The sequence shown here is derived from an EMBL/GenBank/DDBJ whole genome shotgun (WGS) entry which is preliminary data.</text>
</comment>
<keyword evidence="5 6" id="KW-0472">Membrane</keyword>
<evidence type="ECO:0000313" key="8">
    <source>
        <dbReference type="EMBL" id="KUG29326.1"/>
    </source>
</evidence>
<name>A0A0W8G8H5_9ZZZZ</name>